<reference evidence="3" key="1">
    <citation type="journal article" date="2020" name="Nature">
        <title>Giant virus diversity and host interactions through global metagenomics.</title>
        <authorList>
            <person name="Schulz F."/>
            <person name="Roux S."/>
            <person name="Paez-Espino D."/>
            <person name="Jungbluth S."/>
            <person name="Walsh D.A."/>
            <person name="Denef V.J."/>
            <person name="McMahon K.D."/>
            <person name="Konstantinidis K.T."/>
            <person name="Eloe-Fadrosh E.A."/>
            <person name="Kyrpides N.C."/>
            <person name="Woyke T."/>
        </authorList>
    </citation>
    <scope>NUCLEOTIDE SEQUENCE</scope>
    <source>
        <strain evidence="3">GVMAG-M-3300010354-11</strain>
    </source>
</reference>
<accession>A0A6C0BG38</accession>
<dbReference type="PANTHER" id="PTHR45691:SF6">
    <property type="entry name" value="PROTEIN DIAPHANOUS"/>
    <property type="match status" value="1"/>
</dbReference>
<dbReference type="EMBL" id="MN739140">
    <property type="protein sequence ID" value="QHS90549.1"/>
    <property type="molecule type" value="Genomic_DNA"/>
</dbReference>
<dbReference type="GO" id="GO:0030041">
    <property type="term" value="P:actin filament polymerization"/>
    <property type="evidence" value="ECO:0007669"/>
    <property type="project" value="TreeGrafter"/>
</dbReference>
<dbReference type="GO" id="GO:0005884">
    <property type="term" value="C:actin filament"/>
    <property type="evidence" value="ECO:0007669"/>
    <property type="project" value="TreeGrafter"/>
</dbReference>
<dbReference type="GO" id="GO:0008237">
    <property type="term" value="F:metallopeptidase activity"/>
    <property type="evidence" value="ECO:0007669"/>
    <property type="project" value="InterPro"/>
</dbReference>
<dbReference type="Gene3D" id="3.40.390.10">
    <property type="entry name" value="Collagenase (Catalytic Domain)"/>
    <property type="match status" value="1"/>
</dbReference>
<organism evidence="3">
    <name type="scientific">viral metagenome</name>
    <dbReference type="NCBI Taxonomy" id="1070528"/>
    <lineage>
        <taxon>unclassified sequences</taxon>
        <taxon>metagenomes</taxon>
        <taxon>organismal metagenomes</taxon>
    </lineage>
</organism>
<feature type="domain" description="Peptidase M11 gametolysin" evidence="2">
    <location>
        <begin position="114"/>
        <end position="363"/>
    </location>
</feature>
<dbReference type="AlphaFoldDB" id="A0A6C0BG38"/>
<dbReference type="InterPro" id="IPR024079">
    <property type="entry name" value="MetalloPept_cat_dom_sf"/>
</dbReference>
<dbReference type="InterPro" id="IPR051412">
    <property type="entry name" value="Formin_Homology_Diaphanous_sf"/>
</dbReference>
<protein>
    <recommendedName>
        <fullName evidence="2">Peptidase M11 gametolysin domain-containing protein</fullName>
    </recommendedName>
</protein>
<sequence length="613" mass="67786">MRTFLFLTLLFFSSSTATKYYGQFEVFSLAEPLSDLYTHYLQSNNKRYALSFMNGPPSDILTGDIGSVDGEIVEGSESTINVISYDVEEYAERREEQDLLETYDVSAIAIPLKICGKEPVTVAQLQNIWIRPESEVALNNYLSECTYRVFNLASNSLVAPKVELPCENTQYNYNASKCGGVGLYGWAQHAMDILRTNYSINTKQFKYILIMLPWMSACGWAGLGQLGCGSQCLTWYNGEYGRNLKVLVHELGHNFGLHHSSTPGAEYGDSTCAMGSRGGNICYNVPQSWNLGITTPIYVLNNANIKDNTYVIESHLINTENFAKIDVDWVDNITSYFVSFRTQVSYDKNLYSTYSSKVYVHKFIRARSSGRMTLLLSTLNPGSLYEIPGTDVIVRFINILSTTKAQVQICRKSVSHSCGVISMPPPPLPVSRPSPPPPLPVSRPSPPPPLPVSRPSPPPPLPVSRPSPPPPPSPPSPSPPLPVSRPSPPSAPPDNKATQSISVRVDIHVSDSYIIGTLCPKLNEAMVISNIQFTQTTECFIGKTSTAKYFGFRVNMNSQNLFAFKVILANIPKLEKFTEAASLLCYSSVTVYEQPSNEVLFRYKAASNTCITV</sequence>
<evidence type="ECO:0000256" key="1">
    <source>
        <dbReference type="SAM" id="MobiDB-lite"/>
    </source>
</evidence>
<proteinExistence type="predicted"/>
<dbReference type="Pfam" id="PF05548">
    <property type="entry name" value="Peptidase_M11"/>
    <property type="match status" value="1"/>
</dbReference>
<dbReference type="PRINTS" id="PR01217">
    <property type="entry name" value="PRICHEXTENSN"/>
</dbReference>
<dbReference type="SUPFAM" id="SSF55486">
    <property type="entry name" value="Metalloproteases ('zincins'), catalytic domain"/>
    <property type="match status" value="1"/>
</dbReference>
<dbReference type="InterPro" id="IPR008752">
    <property type="entry name" value="Peptidase_M11"/>
</dbReference>
<feature type="region of interest" description="Disordered" evidence="1">
    <location>
        <begin position="424"/>
        <end position="499"/>
    </location>
</feature>
<dbReference type="PANTHER" id="PTHR45691">
    <property type="entry name" value="PROTEIN DIAPHANOUS"/>
    <property type="match status" value="1"/>
</dbReference>
<evidence type="ECO:0000313" key="3">
    <source>
        <dbReference type="EMBL" id="QHS90549.1"/>
    </source>
</evidence>
<evidence type="ECO:0000259" key="2">
    <source>
        <dbReference type="Pfam" id="PF05548"/>
    </source>
</evidence>
<feature type="compositionally biased region" description="Pro residues" evidence="1">
    <location>
        <begin position="424"/>
        <end position="492"/>
    </location>
</feature>
<name>A0A6C0BG38_9ZZZZ</name>